<dbReference type="PANTHER" id="PTHR33121:SF79">
    <property type="entry name" value="CYCLIC DI-GMP PHOSPHODIESTERASE PDED-RELATED"/>
    <property type="match status" value="1"/>
</dbReference>
<dbReference type="InterPro" id="IPR029787">
    <property type="entry name" value="Nucleotide_cyclase"/>
</dbReference>
<keyword evidence="1" id="KW-0597">Phosphoprotein</keyword>
<dbReference type="Gene3D" id="3.40.50.2300">
    <property type="match status" value="1"/>
</dbReference>
<dbReference type="Gene3D" id="3.30.70.270">
    <property type="match status" value="1"/>
</dbReference>
<dbReference type="CDD" id="cd01948">
    <property type="entry name" value="EAL"/>
    <property type="match status" value="1"/>
</dbReference>
<proteinExistence type="predicted"/>
<dbReference type="SUPFAM" id="SSF52172">
    <property type="entry name" value="CheY-like"/>
    <property type="match status" value="1"/>
</dbReference>
<evidence type="ECO:0000259" key="2">
    <source>
        <dbReference type="PROSITE" id="PS50110"/>
    </source>
</evidence>
<dbReference type="CDD" id="cd17536">
    <property type="entry name" value="REC_YesN-like"/>
    <property type="match status" value="1"/>
</dbReference>
<gene>
    <name evidence="5" type="ORF">FJR45_04910</name>
</gene>
<dbReference type="GO" id="GO:0071111">
    <property type="term" value="F:cyclic-guanylate-specific phosphodiesterase activity"/>
    <property type="evidence" value="ECO:0007669"/>
    <property type="project" value="InterPro"/>
</dbReference>
<dbReference type="InterPro" id="IPR001633">
    <property type="entry name" value="EAL_dom"/>
</dbReference>
<dbReference type="GO" id="GO:0000160">
    <property type="term" value="P:phosphorelay signal transduction system"/>
    <property type="evidence" value="ECO:0007669"/>
    <property type="project" value="InterPro"/>
</dbReference>
<dbReference type="Pfam" id="PF00563">
    <property type="entry name" value="EAL"/>
    <property type="match status" value="1"/>
</dbReference>
<dbReference type="SMART" id="SM00448">
    <property type="entry name" value="REC"/>
    <property type="match status" value="1"/>
</dbReference>
<evidence type="ECO:0000313" key="5">
    <source>
        <dbReference type="EMBL" id="QOP43322.1"/>
    </source>
</evidence>
<dbReference type="Pfam" id="PF00990">
    <property type="entry name" value="GGDEF"/>
    <property type="match status" value="1"/>
</dbReference>
<dbReference type="PROSITE" id="PS50887">
    <property type="entry name" value="GGDEF"/>
    <property type="match status" value="1"/>
</dbReference>
<dbReference type="PANTHER" id="PTHR33121">
    <property type="entry name" value="CYCLIC DI-GMP PHOSPHODIESTERASE PDEF"/>
    <property type="match status" value="1"/>
</dbReference>
<evidence type="ECO:0000313" key="6">
    <source>
        <dbReference type="Proteomes" id="UP000593719"/>
    </source>
</evidence>
<dbReference type="KEGG" id="ssei:FJR45_04910"/>
<evidence type="ECO:0000256" key="1">
    <source>
        <dbReference type="PROSITE-ProRule" id="PRU00169"/>
    </source>
</evidence>
<feature type="domain" description="Response regulatory" evidence="2">
    <location>
        <begin position="14"/>
        <end position="128"/>
    </location>
</feature>
<dbReference type="InterPro" id="IPR000160">
    <property type="entry name" value="GGDEF_dom"/>
</dbReference>
<dbReference type="SMART" id="SM00052">
    <property type="entry name" value="EAL"/>
    <property type="match status" value="1"/>
</dbReference>
<dbReference type="RefSeq" id="WP_193151612.1">
    <property type="nucleotide sequence ID" value="NZ_CP041235.1"/>
</dbReference>
<feature type="modified residue" description="4-aspartylphosphate" evidence="1">
    <location>
        <position position="63"/>
    </location>
</feature>
<name>A0A7M1B3Q6_9BACT</name>
<evidence type="ECO:0000259" key="3">
    <source>
        <dbReference type="PROSITE" id="PS50883"/>
    </source>
</evidence>
<sequence>MPLQELQNYAKELHLLFVEDDVDARTSTSEMLKNIFTHITVVTNGQEGIEKFQNEKFHIIITDINMPVMNGLDMIEKIRQQDIKIPIFILSAYNDAEYILRAIQLGIDGFIIKPLIYQQFLTVLKKALEKIHLETLAKNYQEQLEIEIKKQTQELRHKLYFDDLTGLCNRYALFEDLKKITVPILFIIDINGFKSINEIYGAETGSFVLQEFAHFLQHFTAAENYKTYRISADEFVVLDDCKYIDFEKYEIFLQDFFREFASFRVVTEQDIISIEVTVGMSTSQYNSYEYATIALEYAKKHKKQYMMYSNTIDNRSAKQDILIWKDKIKNAIENNDIVTVYQGIVNQEEKAVKYEALMRLRDEDGTLISPYYFLDIAIKTGLYPQLSSYVIFTNLKKIKEIQIPIGINFTVNDIKNKLFIDEIEDYIKKNPDVGSLVVMEITESQSMENFDDIRIFIDRFRKYGVKFAIDDFGSGFSNFENILNIAPDYIKIDGSLIKDIDKNEKSFILVEAIVEFSHKLNIKVIAEFVHSKKIFEILKSFQVDDYQGFYFYEPNEKII</sequence>
<evidence type="ECO:0000259" key="4">
    <source>
        <dbReference type="PROSITE" id="PS50887"/>
    </source>
</evidence>
<protein>
    <submittedName>
        <fullName evidence="5">EAL domain-containing protein</fullName>
    </submittedName>
</protein>
<feature type="domain" description="GGDEF" evidence="4">
    <location>
        <begin position="181"/>
        <end position="317"/>
    </location>
</feature>
<organism evidence="5 6">
    <name type="scientific">Sulfurimonas sediminis</name>
    <dbReference type="NCBI Taxonomy" id="2590020"/>
    <lineage>
        <taxon>Bacteria</taxon>
        <taxon>Pseudomonadati</taxon>
        <taxon>Campylobacterota</taxon>
        <taxon>Epsilonproteobacteria</taxon>
        <taxon>Campylobacterales</taxon>
        <taxon>Sulfurimonadaceae</taxon>
        <taxon>Sulfurimonas</taxon>
    </lineage>
</organism>
<keyword evidence="6" id="KW-1185">Reference proteome</keyword>
<feature type="domain" description="EAL" evidence="3">
    <location>
        <begin position="321"/>
        <end position="559"/>
    </location>
</feature>
<dbReference type="Gene3D" id="3.20.20.450">
    <property type="entry name" value="EAL domain"/>
    <property type="match status" value="1"/>
</dbReference>
<dbReference type="EMBL" id="CP041235">
    <property type="protein sequence ID" value="QOP43322.1"/>
    <property type="molecule type" value="Genomic_DNA"/>
</dbReference>
<dbReference type="SMART" id="SM00267">
    <property type="entry name" value="GGDEF"/>
    <property type="match status" value="1"/>
</dbReference>
<dbReference type="InterPro" id="IPR043128">
    <property type="entry name" value="Rev_trsase/Diguanyl_cyclase"/>
</dbReference>
<reference evidence="5 6" key="1">
    <citation type="submission" date="2019-06" db="EMBL/GenBank/DDBJ databases">
        <title>Sulfurimonas gotlandica sp. nov., a chemoautotrophic and psychrotolerant epsilonproteobacterium isolated from a pelagic redoxcline, and an emended description of the genus Sulfurimonas.</title>
        <authorList>
            <person name="Wang S."/>
            <person name="Jiang L."/>
            <person name="Shao Z."/>
        </authorList>
    </citation>
    <scope>NUCLEOTIDE SEQUENCE [LARGE SCALE GENOMIC DNA]</scope>
    <source>
        <strain evidence="5 6">S2-6</strain>
    </source>
</reference>
<dbReference type="AlphaFoldDB" id="A0A7M1B3Q6"/>
<dbReference type="InterPro" id="IPR035919">
    <property type="entry name" value="EAL_sf"/>
</dbReference>
<dbReference type="PROSITE" id="PS50883">
    <property type="entry name" value="EAL"/>
    <property type="match status" value="1"/>
</dbReference>
<dbReference type="InterPro" id="IPR001789">
    <property type="entry name" value="Sig_transdc_resp-reg_receiver"/>
</dbReference>
<dbReference type="InterPro" id="IPR011006">
    <property type="entry name" value="CheY-like_superfamily"/>
</dbReference>
<dbReference type="Proteomes" id="UP000593719">
    <property type="component" value="Chromosome"/>
</dbReference>
<dbReference type="Pfam" id="PF00072">
    <property type="entry name" value="Response_reg"/>
    <property type="match status" value="1"/>
</dbReference>
<dbReference type="SUPFAM" id="SSF141868">
    <property type="entry name" value="EAL domain-like"/>
    <property type="match status" value="1"/>
</dbReference>
<accession>A0A7M1B3Q6</accession>
<dbReference type="CDD" id="cd01949">
    <property type="entry name" value="GGDEF"/>
    <property type="match status" value="1"/>
</dbReference>
<dbReference type="PROSITE" id="PS50110">
    <property type="entry name" value="RESPONSE_REGULATORY"/>
    <property type="match status" value="1"/>
</dbReference>
<dbReference type="SUPFAM" id="SSF55073">
    <property type="entry name" value="Nucleotide cyclase"/>
    <property type="match status" value="1"/>
</dbReference>
<dbReference type="InterPro" id="IPR050706">
    <property type="entry name" value="Cyclic-di-GMP_PDE-like"/>
</dbReference>